<dbReference type="InterPro" id="IPR002048">
    <property type="entry name" value="EF_hand_dom"/>
</dbReference>
<dbReference type="InterPro" id="IPR011992">
    <property type="entry name" value="EF-hand-dom_pair"/>
</dbReference>
<dbReference type="PROSITE" id="PS00018">
    <property type="entry name" value="EF_HAND_1"/>
    <property type="match status" value="2"/>
</dbReference>
<dbReference type="Pfam" id="PF13499">
    <property type="entry name" value="EF-hand_7"/>
    <property type="match status" value="1"/>
</dbReference>
<dbReference type="PANTHER" id="PTHR24134">
    <property type="entry name" value="ANKYRIN REPEAT-CONTAINING PROTEIN DDB_G0279043"/>
    <property type="match status" value="1"/>
</dbReference>
<sequence length="394" mass="43954">MKKRSLKVDDDGSHDLEKKKVNRETIRAAFQAFDDDGSGTIDVTEFHELVKSLEGVLTPDQFQDALKLLDKDGNGVISFEEFEAWWMQQSEDVDGDGQVNELEKVLSRLKELGQERFHVDIHTACWSGHLDVVERLLENDVVNERDSTEFGDMNSPLHYAAYKGNLPLCKLLINNKAKVNATNASGCTPLFFASQQEKEEVVKYLLEQGADAKLREAEHQFSPVDVASSIQILEIFKSIRGDKPSLPQRLEAADIKPTSITITWAEAAAKINQALPISGFKIKVTQYGAKPMIKLTGSYPLNFKLEKLKPGIEYSIQISAVSLHGASDYCDPLVVNTINASQQTPRTSSRSSRLAQNETRLSKSNCSTPQKDDVAITHEEDISTLENVEQEEDK</sequence>
<dbReference type="PROSITE" id="PS50088">
    <property type="entry name" value="ANK_REPEAT"/>
    <property type="match status" value="2"/>
</dbReference>
<reference evidence="8 9" key="1">
    <citation type="journal article" date="2014" name="Genome Biol. Evol.">
        <title>The secreted proteins of Achlya hypogyna and Thraustotheca clavata identify the ancestral oomycete secretome and reveal gene acquisitions by horizontal gene transfer.</title>
        <authorList>
            <person name="Misner I."/>
            <person name="Blouin N."/>
            <person name="Leonard G."/>
            <person name="Richards T.A."/>
            <person name="Lane C.E."/>
        </authorList>
    </citation>
    <scope>NUCLEOTIDE SEQUENCE [LARGE SCALE GENOMIC DNA]</scope>
    <source>
        <strain evidence="8 9">ATCC 34112</strain>
    </source>
</reference>
<evidence type="ECO:0000259" key="6">
    <source>
        <dbReference type="PROSITE" id="PS50222"/>
    </source>
</evidence>
<dbReference type="Gene3D" id="2.60.40.10">
    <property type="entry name" value="Immunoglobulins"/>
    <property type="match status" value="1"/>
</dbReference>
<dbReference type="Gene3D" id="1.10.238.10">
    <property type="entry name" value="EF-hand"/>
    <property type="match status" value="1"/>
</dbReference>
<dbReference type="InterPro" id="IPR002110">
    <property type="entry name" value="Ankyrin_rpt"/>
</dbReference>
<feature type="domain" description="Fibronectin type-III" evidence="7">
    <location>
        <begin position="246"/>
        <end position="340"/>
    </location>
</feature>
<dbReference type="SMART" id="SM00060">
    <property type="entry name" value="FN3"/>
    <property type="match status" value="1"/>
</dbReference>
<dbReference type="InterPro" id="IPR018247">
    <property type="entry name" value="EF_Hand_1_Ca_BS"/>
</dbReference>
<evidence type="ECO:0000256" key="3">
    <source>
        <dbReference type="ARBA" id="ARBA00023043"/>
    </source>
</evidence>
<dbReference type="InterPro" id="IPR036770">
    <property type="entry name" value="Ankyrin_rpt-contain_sf"/>
</dbReference>
<protein>
    <submittedName>
        <fullName evidence="8">Uncharacterized protein</fullName>
    </submittedName>
</protein>
<feature type="compositionally biased region" description="Low complexity" evidence="5">
    <location>
        <begin position="341"/>
        <end position="353"/>
    </location>
</feature>
<dbReference type="PROSITE" id="PS50853">
    <property type="entry name" value="FN3"/>
    <property type="match status" value="1"/>
</dbReference>
<evidence type="ECO:0000256" key="4">
    <source>
        <dbReference type="PROSITE-ProRule" id="PRU00023"/>
    </source>
</evidence>
<dbReference type="EMBL" id="JNBS01000339">
    <property type="protein sequence ID" value="OQS06494.1"/>
    <property type="molecule type" value="Genomic_DNA"/>
</dbReference>
<organism evidence="8 9">
    <name type="scientific">Thraustotheca clavata</name>
    <dbReference type="NCBI Taxonomy" id="74557"/>
    <lineage>
        <taxon>Eukaryota</taxon>
        <taxon>Sar</taxon>
        <taxon>Stramenopiles</taxon>
        <taxon>Oomycota</taxon>
        <taxon>Saprolegniomycetes</taxon>
        <taxon>Saprolegniales</taxon>
        <taxon>Achlyaceae</taxon>
        <taxon>Thraustotheca</taxon>
    </lineage>
</organism>
<dbReference type="Gene3D" id="1.25.40.20">
    <property type="entry name" value="Ankyrin repeat-containing domain"/>
    <property type="match status" value="1"/>
</dbReference>
<evidence type="ECO:0000256" key="2">
    <source>
        <dbReference type="ARBA" id="ARBA00022837"/>
    </source>
</evidence>
<dbReference type="CDD" id="cd00051">
    <property type="entry name" value="EFh"/>
    <property type="match status" value="1"/>
</dbReference>
<dbReference type="InterPro" id="IPR036116">
    <property type="entry name" value="FN3_sf"/>
</dbReference>
<comment type="caution">
    <text evidence="8">The sequence shown here is derived from an EMBL/GenBank/DDBJ whole genome shotgun (WGS) entry which is preliminary data.</text>
</comment>
<dbReference type="SUPFAM" id="SSF48403">
    <property type="entry name" value="Ankyrin repeat"/>
    <property type="match status" value="1"/>
</dbReference>
<dbReference type="SUPFAM" id="SSF49265">
    <property type="entry name" value="Fibronectin type III"/>
    <property type="match status" value="1"/>
</dbReference>
<dbReference type="SMART" id="SM00248">
    <property type="entry name" value="ANK"/>
    <property type="match status" value="3"/>
</dbReference>
<evidence type="ECO:0000313" key="9">
    <source>
        <dbReference type="Proteomes" id="UP000243217"/>
    </source>
</evidence>
<dbReference type="InterPro" id="IPR003961">
    <property type="entry name" value="FN3_dom"/>
</dbReference>
<keyword evidence="1" id="KW-0677">Repeat</keyword>
<dbReference type="PANTHER" id="PTHR24134:SF9">
    <property type="entry name" value="ANKYRIN REPEAT AND SOCS BOX PROTEIN 8"/>
    <property type="match status" value="1"/>
</dbReference>
<name>A0A1W0A871_9STRA</name>
<dbReference type="SUPFAM" id="SSF47473">
    <property type="entry name" value="EF-hand"/>
    <property type="match status" value="1"/>
</dbReference>
<dbReference type="SMART" id="SM00054">
    <property type="entry name" value="EFh"/>
    <property type="match status" value="2"/>
</dbReference>
<dbReference type="InterPro" id="IPR013783">
    <property type="entry name" value="Ig-like_fold"/>
</dbReference>
<keyword evidence="2" id="KW-0106">Calcium</keyword>
<accession>A0A1W0A871</accession>
<dbReference type="AlphaFoldDB" id="A0A1W0A871"/>
<feature type="compositionally biased region" description="Basic and acidic residues" evidence="5">
    <location>
        <begin position="370"/>
        <end position="381"/>
    </location>
</feature>
<keyword evidence="9" id="KW-1185">Reference proteome</keyword>
<feature type="compositionally biased region" description="Polar residues" evidence="5">
    <location>
        <begin position="354"/>
        <end position="369"/>
    </location>
</feature>
<keyword evidence="3 4" id="KW-0040">ANK repeat</keyword>
<dbReference type="PROSITE" id="PS50297">
    <property type="entry name" value="ANK_REP_REGION"/>
    <property type="match status" value="2"/>
</dbReference>
<dbReference type="OrthoDB" id="26525at2759"/>
<dbReference type="Pfam" id="PF12796">
    <property type="entry name" value="Ank_2"/>
    <property type="match status" value="1"/>
</dbReference>
<dbReference type="Proteomes" id="UP000243217">
    <property type="component" value="Unassembled WGS sequence"/>
</dbReference>
<feature type="domain" description="EF-hand" evidence="6">
    <location>
        <begin position="57"/>
        <end position="92"/>
    </location>
</feature>
<dbReference type="GO" id="GO:0005509">
    <property type="term" value="F:calcium ion binding"/>
    <property type="evidence" value="ECO:0007669"/>
    <property type="project" value="InterPro"/>
</dbReference>
<dbReference type="CDD" id="cd00063">
    <property type="entry name" value="FN3"/>
    <property type="match status" value="1"/>
</dbReference>
<feature type="domain" description="EF-hand" evidence="6">
    <location>
        <begin position="21"/>
        <end position="56"/>
    </location>
</feature>
<evidence type="ECO:0000256" key="5">
    <source>
        <dbReference type="SAM" id="MobiDB-lite"/>
    </source>
</evidence>
<proteinExistence type="predicted"/>
<evidence type="ECO:0000259" key="7">
    <source>
        <dbReference type="PROSITE" id="PS50853"/>
    </source>
</evidence>
<gene>
    <name evidence="8" type="ORF">THRCLA_20363</name>
</gene>
<feature type="repeat" description="ANK" evidence="4">
    <location>
        <begin position="185"/>
        <end position="217"/>
    </location>
</feature>
<dbReference type="STRING" id="74557.A0A1W0A871"/>
<feature type="repeat" description="ANK" evidence="4">
    <location>
        <begin position="152"/>
        <end position="184"/>
    </location>
</feature>
<evidence type="ECO:0000313" key="8">
    <source>
        <dbReference type="EMBL" id="OQS06494.1"/>
    </source>
</evidence>
<dbReference type="Pfam" id="PF00041">
    <property type="entry name" value="fn3"/>
    <property type="match status" value="1"/>
</dbReference>
<feature type="region of interest" description="Disordered" evidence="5">
    <location>
        <begin position="341"/>
        <end position="394"/>
    </location>
</feature>
<evidence type="ECO:0000256" key="1">
    <source>
        <dbReference type="ARBA" id="ARBA00022737"/>
    </source>
</evidence>
<dbReference type="PROSITE" id="PS50222">
    <property type="entry name" value="EF_HAND_2"/>
    <property type="match status" value="2"/>
</dbReference>